<dbReference type="Proteomes" id="UP000324269">
    <property type="component" value="Unassembled WGS sequence"/>
</dbReference>
<evidence type="ECO:0000313" key="1">
    <source>
        <dbReference type="EMBL" id="TYS84723.1"/>
    </source>
</evidence>
<evidence type="ECO:0008006" key="3">
    <source>
        <dbReference type="Google" id="ProtNLM"/>
    </source>
</evidence>
<accession>A0A5D4TVT9</accession>
<sequence length="244" mass="27922">MVNQRNSLIEKVKIIHGDNYANIEDTKELSTEEMKELVRFLEQNPAYYSLSTLKILVNQIFSREVDEYLVEKGYEMVDEFVTVYKKLEKSEMVHSYTLKNLHKISVNEFAHIWMQSMEGSLNLPSSLTMEEHMKSVTVELGDSYKDSCIAIYEGDQAIGVIMPHIEPGTIDEGRLFYFGLIPDERSKGKSKNLHKLALSLLASVFHAKKYIGGTSKKNAPMIRTFLANGCEVRDVNRVFLKKSL</sequence>
<evidence type="ECO:0000313" key="2">
    <source>
        <dbReference type="Proteomes" id="UP000324269"/>
    </source>
</evidence>
<dbReference type="InterPro" id="IPR016181">
    <property type="entry name" value="Acyl_CoA_acyltransferase"/>
</dbReference>
<dbReference type="Gene3D" id="3.40.630.30">
    <property type="match status" value="1"/>
</dbReference>
<dbReference type="SUPFAM" id="SSF55729">
    <property type="entry name" value="Acyl-CoA N-acyltransferases (Nat)"/>
    <property type="match status" value="1"/>
</dbReference>
<protein>
    <recommendedName>
        <fullName evidence="3">N-acetyltransferase domain-containing protein</fullName>
    </recommendedName>
</protein>
<proteinExistence type="predicted"/>
<dbReference type="AlphaFoldDB" id="A0A5D4TVT9"/>
<dbReference type="OrthoDB" id="511027at2"/>
<name>A0A5D4TVT9_9BACI</name>
<dbReference type="RefSeq" id="WP_148969152.1">
    <property type="nucleotide sequence ID" value="NZ_JBNIKW010000003.1"/>
</dbReference>
<dbReference type="EMBL" id="VTEZ01000004">
    <property type="protein sequence ID" value="TYS84723.1"/>
    <property type="molecule type" value="Genomic_DNA"/>
</dbReference>
<reference evidence="1 2" key="1">
    <citation type="submission" date="2019-08" db="EMBL/GenBank/DDBJ databases">
        <title>Bacillus genomes from the desert of Cuatro Cienegas, Coahuila.</title>
        <authorList>
            <person name="Olmedo-Alvarez G."/>
        </authorList>
    </citation>
    <scope>NUCLEOTIDE SEQUENCE [LARGE SCALE GENOMIC DNA]</scope>
    <source>
        <strain evidence="1 2">CH87b_3T</strain>
    </source>
</reference>
<comment type="caution">
    <text evidence="1">The sequence shown here is derived from an EMBL/GenBank/DDBJ whole genome shotgun (WGS) entry which is preliminary data.</text>
</comment>
<gene>
    <name evidence="1" type="ORF">FZC85_15290</name>
</gene>
<organism evidence="1 2">
    <name type="scientific">Rossellomorea aquimaris</name>
    <dbReference type="NCBI Taxonomy" id="189382"/>
    <lineage>
        <taxon>Bacteria</taxon>
        <taxon>Bacillati</taxon>
        <taxon>Bacillota</taxon>
        <taxon>Bacilli</taxon>
        <taxon>Bacillales</taxon>
        <taxon>Bacillaceae</taxon>
        <taxon>Rossellomorea</taxon>
    </lineage>
</organism>